<dbReference type="PANTHER" id="PTHR45910">
    <property type="entry name" value="N-ALPHA-ACETYLTRANSFERASE 20"/>
    <property type="match status" value="1"/>
</dbReference>
<dbReference type="PANTHER" id="PTHR45910:SF1">
    <property type="entry name" value="N-ALPHA-ACETYLTRANSFERASE 20"/>
    <property type="match status" value="1"/>
</dbReference>
<reference evidence="3" key="1">
    <citation type="submission" date="2013-11" db="EMBL/GenBank/DDBJ databases">
        <title>Genome sequence of the fusiform rust pathogen reveals effectors for host alternation and coevolution with pine.</title>
        <authorList>
            <consortium name="DOE Joint Genome Institute"/>
            <person name="Smith K."/>
            <person name="Pendleton A."/>
            <person name="Kubisiak T."/>
            <person name="Anderson C."/>
            <person name="Salamov A."/>
            <person name="Aerts A."/>
            <person name="Riley R."/>
            <person name="Clum A."/>
            <person name="Lindquist E."/>
            <person name="Ence D."/>
            <person name="Campbell M."/>
            <person name="Kronenberg Z."/>
            <person name="Feau N."/>
            <person name="Dhillon B."/>
            <person name="Hamelin R."/>
            <person name="Burleigh J."/>
            <person name="Smith J."/>
            <person name="Yandell M."/>
            <person name="Nelson C."/>
            <person name="Grigoriev I."/>
            <person name="Davis J."/>
        </authorList>
    </citation>
    <scope>NUCLEOTIDE SEQUENCE</scope>
    <source>
        <strain evidence="3">G11</strain>
    </source>
</reference>
<keyword evidence="1" id="KW-0808">Transferase</keyword>
<dbReference type="AlphaFoldDB" id="A0A9P6NKK3"/>
<accession>A0A9P6NKK3</accession>
<gene>
    <name evidence="3" type="ORF">CROQUDRAFT_105627</name>
</gene>
<evidence type="ECO:0000313" key="3">
    <source>
        <dbReference type="EMBL" id="KAG0148740.1"/>
    </source>
</evidence>
<evidence type="ECO:0000256" key="1">
    <source>
        <dbReference type="ARBA" id="ARBA00022679"/>
    </source>
</evidence>
<dbReference type="GO" id="GO:0031416">
    <property type="term" value="C:NatB complex"/>
    <property type="evidence" value="ECO:0007669"/>
    <property type="project" value="TreeGrafter"/>
</dbReference>
<dbReference type="Gene3D" id="3.40.630.30">
    <property type="match status" value="1"/>
</dbReference>
<keyword evidence="4" id="KW-1185">Reference proteome</keyword>
<proteinExistence type="predicted"/>
<name>A0A9P6NKK3_9BASI</name>
<dbReference type="GO" id="GO:0004596">
    <property type="term" value="F:protein-N-terminal amino-acid acetyltransferase activity"/>
    <property type="evidence" value="ECO:0007669"/>
    <property type="project" value="TreeGrafter"/>
</dbReference>
<dbReference type="EMBL" id="MU167234">
    <property type="protein sequence ID" value="KAG0148740.1"/>
    <property type="molecule type" value="Genomic_DNA"/>
</dbReference>
<feature type="non-terminal residue" evidence="3">
    <location>
        <position position="56"/>
    </location>
</feature>
<evidence type="ECO:0000256" key="2">
    <source>
        <dbReference type="ARBA" id="ARBA00023315"/>
    </source>
</evidence>
<dbReference type="OrthoDB" id="10264728at2759"/>
<sequence>MSLLRPFSANDLFNFNNVNLDPWTETYSVSYYLQYLTYWPDLITAAEAPNRSLMGY</sequence>
<organism evidence="3 4">
    <name type="scientific">Cronartium quercuum f. sp. fusiforme G11</name>
    <dbReference type="NCBI Taxonomy" id="708437"/>
    <lineage>
        <taxon>Eukaryota</taxon>
        <taxon>Fungi</taxon>
        <taxon>Dikarya</taxon>
        <taxon>Basidiomycota</taxon>
        <taxon>Pucciniomycotina</taxon>
        <taxon>Pucciniomycetes</taxon>
        <taxon>Pucciniales</taxon>
        <taxon>Coleosporiaceae</taxon>
        <taxon>Cronartium</taxon>
    </lineage>
</organism>
<evidence type="ECO:0000313" key="4">
    <source>
        <dbReference type="Proteomes" id="UP000886653"/>
    </source>
</evidence>
<protein>
    <submittedName>
        <fullName evidence="3">Uncharacterized protein</fullName>
    </submittedName>
</protein>
<comment type="caution">
    <text evidence="3">The sequence shown here is derived from an EMBL/GenBank/DDBJ whole genome shotgun (WGS) entry which is preliminary data.</text>
</comment>
<dbReference type="InterPro" id="IPR051646">
    <property type="entry name" value="NatB_acetyltransferase_subunit"/>
</dbReference>
<keyword evidence="2" id="KW-0012">Acyltransferase</keyword>
<dbReference type="Proteomes" id="UP000886653">
    <property type="component" value="Unassembled WGS sequence"/>
</dbReference>